<dbReference type="InterPro" id="IPR040794">
    <property type="entry name" value="CE2_N"/>
</dbReference>
<proteinExistence type="predicted"/>
<dbReference type="Proteomes" id="UP001597118">
    <property type="component" value="Unassembled WGS sequence"/>
</dbReference>
<dbReference type="InterPro" id="IPR001087">
    <property type="entry name" value="GDSL"/>
</dbReference>
<reference evidence="4" key="1">
    <citation type="journal article" date="2019" name="Int. J. Syst. Evol. Microbiol.">
        <title>The Global Catalogue of Microorganisms (GCM) 10K type strain sequencing project: providing services to taxonomists for standard genome sequencing and annotation.</title>
        <authorList>
            <consortium name="The Broad Institute Genomics Platform"/>
            <consortium name="The Broad Institute Genome Sequencing Center for Infectious Disease"/>
            <person name="Wu L."/>
            <person name="Ma J."/>
        </authorList>
    </citation>
    <scope>NUCLEOTIDE SEQUENCE [LARGE SCALE GENOMIC DNA]</scope>
    <source>
        <strain evidence="4">CCUG 53762</strain>
    </source>
</reference>
<comment type="caution">
    <text evidence="3">The sequence shown here is derived from an EMBL/GenBank/DDBJ whole genome shotgun (WGS) entry which is preliminary data.</text>
</comment>
<name>A0ABW4IBB9_9SPHI</name>
<dbReference type="Pfam" id="PF00657">
    <property type="entry name" value="Lipase_GDSL"/>
    <property type="match status" value="1"/>
</dbReference>
<keyword evidence="4" id="KW-1185">Reference proteome</keyword>
<dbReference type="InterPro" id="IPR036514">
    <property type="entry name" value="SGNH_hydro_sf"/>
</dbReference>
<protein>
    <submittedName>
        <fullName evidence="3">GDSL-type esterase/lipase family protein</fullName>
    </submittedName>
</protein>
<dbReference type="Pfam" id="PF17996">
    <property type="entry name" value="CE2_N"/>
    <property type="match status" value="1"/>
</dbReference>
<evidence type="ECO:0000259" key="2">
    <source>
        <dbReference type="Pfam" id="PF17996"/>
    </source>
</evidence>
<dbReference type="PANTHER" id="PTHR37834">
    <property type="entry name" value="GDSL-LIKE LIPASE/ACYLHYDROLASE DOMAIN PROTEIN (AFU_ORTHOLOGUE AFUA_2G00620)"/>
    <property type="match status" value="1"/>
</dbReference>
<dbReference type="CDD" id="cd01831">
    <property type="entry name" value="Endoglucanase_E_like"/>
    <property type="match status" value="1"/>
</dbReference>
<dbReference type="InterPro" id="IPR052762">
    <property type="entry name" value="PCW_deacetylase/CE"/>
</dbReference>
<feature type="chain" id="PRO_5047423057" evidence="1">
    <location>
        <begin position="20"/>
        <end position="366"/>
    </location>
</feature>
<sequence length="366" mass="41437">MRKLSFVILFSLLSQILYGQSNDLVHIKAVAPEIKYFGRTLVNNIGDVTFDWAGTYFGFDFIGESCSMKVTETGVSFYNVFLGDTLAHVIRVSRKDTNVVIASGLNPNNKHRLKVQKRSEGEFGKTTIHHFILPKKGRIYSGNYFNNNRFIEFIGDSYTAGYGTDGNHRDDPFFIETENANKTYACIIARYFNSDYALIAHSGRGAVRNYGDPLTQSKYTMKDAMMNTLNSDTIHKYNFNQYKPSLVVVNLGTNDFSTKPYPSEVEFHSAYKKILANIRNNYGEVPVLCVVPRLSEDLEKYIKTFAAELDDLNLHITASLKGVFNDDSDMGAAWHPGYSGQKKMAMFIIPYISTILGWELQDRPVQ</sequence>
<evidence type="ECO:0000313" key="4">
    <source>
        <dbReference type="Proteomes" id="UP001597118"/>
    </source>
</evidence>
<gene>
    <name evidence="3" type="ORF">ACFSAH_06210</name>
</gene>
<feature type="domain" description="Carbohydrate esterase 2 N-terminal" evidence="2">
    <location>
        <begin position="36"/>
        <end position="139"/>
    </location>
</feature>
<keyword evidence="1" id="KW-0732">Signal</keyword>
<dbReference type="PANTHER" id="PTHR37834:SF2">
    <property type="entry name" value="ESTERASE, SGNH HYDROLASE-TYPE"/>
    <property type="match status" value="1"/>
</dbReference>
<dbReference type="Gene3D" id="2.60.120.260">
    <property type="entry name" value="Galactose-binding domain-like"/>
    <property type="match status" value="1"/>
</dbReference>
<dbReference type="Gene3D" id="3.40.50.1110">
    <property type="entry name" value="SGNH hydrolase"/>
    <property type="match status" value="1"/>
</dbReference>
<feature type="signal peptide" evidence="1">
    <location>
        <begin position="1"/>
        <end position="19"/>
    </location>
</feature>
<evidence type="ECO:0000256" key="1">
    <source>
        <dbReference type="SAM" id="SignalP"/>
    </source>
</evidence>
<dbReference type="SUPFAM" id="SSF52266">
    <property type="entry name" value="SGNH hydrolase"/>
    <property type="match status" value="1"/>
</dbReference>
<dbReference type="RefSeq" id="WP_379661844.1">
    <property type="nucleotide sequence ID" value="NZ_JBHUDG010000004.1"/>
</dbReference>
<evidence type="ECO:0000313" key="3">
    <source>
        <dbReference type="EMBL" id="MFD1629465.1"/>
    </source>
</evidence>
<dbReference type="InterPro" id="IPR037461">
    <property type="entry name" value="CtCE2-like_dom"/>
</dbReference>
<organism evidence="3 4">
    <name type="scientific">Pseudopedobacter beijingensis</name>
    <dbReference type="NCBI Taxonomy" id="1207056"/>
    <lineage>
        <taxon>Bacteria</taxon>
        <taxon>Pseudomonadati</taxon>
        <taxon>Bacteroidota</taxon>
        <taxon>Sphingobacteriia</taxon>
        <taxon>Sphingobacteriales</taxon>
        <taxon>Sphingobacteriaceae</taxon>
        <taxon>Pseudopedobacter</taxon>
    </lineage>
</organism>
<dbReference type="EMBL" id="JBHUDG010000004">
    <property type="protein sequence ID" value="MFD1629465.1"/>
    <property type="molecule type" value="Genomic_DNA"/>
</dbReference>
<accession>A0ABW4IBB9</accession>